<dbReference type="Proteomes" id="UP000276133">
    <property type="component" value="Unassembled WGS sequence"/>
</dbReference>
<reference evidence="2 3" key="1">
    <citation type="journal article" date="2018" name="Sci. Rep.">
        <title>Genomic signatures of local adaptation to the degree of environmental predictability in rotifers.</title>
        <authorList>
            <person name="Franch-Gras L."/>
            <person name="Hahn C."/>
            <person name="Garcia-Roger E.M."/>
            <person name="Carmona M.J."/>
            <person name="Serra M."/>
            <person name="Gomez A."/>
        </authorList>
    </citation>
    <scope>NUCLEOTIDE SEQUENCE [LARGE SCALE GENOMIC DNA]</scope>
    <source>
        <strain evidence="2">HYR1</strain>
    </source>
</reference>
<sequence length="86" mass="9509">MNISAALANIIGASALIILTSSSTSEAKFCTSRVIRGQKFSNKPMASLEAPDAYSILTIMAMQFYVNVHNLQAFYYCNNLKHIQFN</sequence>
<evidence type="ECO:0000313" key="3">
    <source>
        <dbReference type="Proteomes" id="UP000276133"/>
    </source>
</evidence>
<feature type="signal peptide" evidence="1">
    <location>
        <begin position="1"/>
        <end position="27"/>
    </location>
</feature>
<keyword evidence="3" id="KW-1185">Reference proteome</keyword>
<organism evidence="2 3">
    <name type="scientific">Brachionus plicatilis</name>
    <name type="common">Marine rotifer</name>
    <name type="synonym">Brachionus muelleri</name>
    <dbReference type="NCBI Taxonomy" id="10195"/>
    <lineage>
        <taxon>Eukaryota</taxon>
        <taxon>Metazoa</taxon>
        <taxon>Spiralia</taxon>
        <taxon>Gnathifera</taxon>
        <taxon>Rotifera</taxon>
        <taxon>Eurotatoria</taxon>
        <taxon>Monogononta</taxon>
        <taxon>Pseudotrocha</taxon>
        <taxon>Ploima</taxon>
        <taxon>Brachionidae</taxon>
        <taxon>Brachionus</taxon>
    </lineage>
</organism>
<feature type="chain" id="PRO_5018250521" description="Secreted protein" evidence="1">
    <location>
        <begin position="28"/>
        <end position="86"/>
    </location>
</feature>
<comment type="caution">
    <text evidence="2">The sequence shown here is derived from an EMBL/GenBank/DDBJ whole genome shotgun (WGS) entry which is preliminary data.</text>
</comment>
<gene>
    <name evidence="2" type="ORF">BpHYR1_021862</name>
</gene>
<dbReference type="EMBL" id="REGN01000323">
    <property type="protein sequence ID" value="RNA42761.1"/>
    <property type="molecule type" value="Genomic_DNA"/>
</dbReference>
<evidence type="ECO:0008006" key="4">
    <source>
        <dbReference type="Google" id="ProtNLM"/>
    </source>
</evidence>
<dbReference type="AlphaFoldDB" id="A0A3M7T435"/>
<proteinExistence type="predicted"/>
<name>A0A3M7T435_BRAPC</name>
<accession>A0A3M7T435</accession>
<protein>
    <recommendedName>
        <fullName evidence="4">Secreted protein</fullName>
    </recommendedName>
</protein>
<evidence type="ECO:0000313" key="2">
    <source>
        <dbReference type="EMBL" id="RNA42761.1"/>
    </source>
</evidence>
<evidence type="ECO:0000256" key="1">
    <source>
        <dbReference type="SAM" id="SignalP"/>
    </source>
</evidence>
<keyword evidence="1" id="KW-0732">Signal</keyword>